<comment type="subcellular location">
    <subcellularLocation>
        <location evidence="1">Nucleus</location>
    </subcellularLocation>
</comment>
<name>A0A9Q8UT22_PASFU</name>
<accession>A0A9Q8UT22</accession>
<dbReference type="SMART" id="SM00066">
    <property type="entry name" value="GAL4"/>
    <property type="match status" value="1"/>
</dbReference>
<dbReference type="GO" id="GO:0000981">
    <property type="term" value="F:DNA-binding transcription factor activity, RNA polymerase II-specific"/>
    <property type="evidence" value="ECO:0007669"/>
    <property type="project" value="InterPro"/>
</dbReference>
<feature type="region of interest" description="Disordered" evidence="8">
    <location>
        <begin position="1"/>
        <end position="42"/>
    </location>
</feature>
<evidence type="ECO:0000256" key="4">
    <source>
        <dbReference type="ARBA" id="ARBA00023015"/>
    </source>
</evidence>
<dbReference type="PANTHER" id="PTHR31313">
    <property type="entry name" value="TY1 ENHANCER ACTIVATOR"/>
    <property type="match status" value="1"/>
</dbReference>
<evidence type="ECO:0000256" key="7">
    <source>
        <dbReference type="ARBA" id="ARBA00023242"/>
    </source>
</evidence>
<dbReference type="GO" id="GO:0005634">
    <property type="term" value="C:nucleus"/>
    <property type="evidence" value="ECO:0007669"/>
    <property type="project" value="UniProtKB-SubCell"/>
</dbReference>
<keyword evidence="4" id="KW-0805">Transcription regulation</keyword>
<evidence type="ECO:0000256" key="5">
    <source>
        <dbReference type="ARBA" id="ARBA00023125"/>
    </source>
</evidence>
<dbReference type="GO" id="GO:0008270">
    <property type="term" value="F:zinc ion binding"/>
    <property type="evidence" value="ECO:0007669"/>
    <property type="project" value="InterPro"/>
</dbReference>
<feature type="region of interest" description="Disordered" evidence="8">
    <location>
        <begin position="260"/>
        <end position="303"/>
    </location>
</feature>
<evidence type="ECO:0000313" key="10">
    <source>
        <dbReference type="EMBL" id="UJO21340.1"/>
    </source>
</evidence>
<gene>
    <name evidence="10" type="ORF">CLAFUR5_11487</name>
</gene>
<dbReference type="AlphaFoldDB" id="A0A9Q8UT22"/>
<keyword evidence="5" id="KW-0238">DNA-binding</keyword>
<evidence type="ECO:0000256" key="8">
    <source>
        <dbReference type="SAM" id="MobiDB-lite"/>
    </source>
</evidence>
<dbReference type="InterPro" id="IPR051615">
    <property type="entry name" value="Transcr_Regulatory_Elem"/>
</dbReference>
<keyword evidence="3" id="KW-0862">Zinc</keyword>
<feature type="region of interest" description="Disordered" evidence="8">
    <location>
        <begin position="222"/>
        <end position="243"/>
    </location>
</feature>
<evidence type="ECO:0000256" key="1">
    <source>
        <dbReference type="ARBA" id="ARBA00004123"/>
    </source>
</evidence>
<evidence type="ECO:0000256" key="6">
    <source>
        <dbReference type="ARBA" id="ARBA00023163"/>
    </source>
</evidence>
<dbReference type="PANTHER" id="PTHR31313:SF78">
    <property type="entry name" value="TRANSCRIPTION FACTOR DOMAIN-CONTAINING PROTEIN"/>
    <property type="match status" value="1"/>
</dbReference>
<dbReference type="GeneID" id="71991365"/>
<evidence type="ECO:0000256" key="2">
    <source>
        <dbReference type="ARBA" id="ARBA00022723"/>
    </source>
</evidence>
<keyword evidence="2" id="KW-0479">Metal-binding</keyword>
<dbReference type="PROSITE" id="PS50048">
    <property type="entry name" value="ZN2_CY6_FUNGAL_2"/>
    <property type="match status" value="1"/>
</dbReference>
<dbReference type="PROSITE" id="PS00463">
    <property type="entry name" value="ZN2_CY6_FUNGAL_1"/>
    <property type="match status" value="1"/>
</dbReference>
<dbReference type="CDD" id="cd00067">
    <property type="entry name" value="GAL4"/>
    <property type="match status" value="1"/>
</dbReference>
<evidence type="ECO:0000256" key="3">
    <source>
        <dbReference type="ARBA" id="ARBA00022833"/>
    </source>
</evidence>
<keyword evidence="7" id="KW-0539">Nucleus</keyword>
<keyword evidence="6" id="KW-0804">Transcription</keyword>
<dbReference type="Proteomes" id="UP000756132">
    <property type="component" value="Chromosome 8"/>
</dbReference>
<feature type="domain" description="Zn(2)-C6 fungal-type" evidence="9">
    <location>
        <begin position="45"/>
        <end position="74"/>
    </location>
</feature>
<reference evidence="10" key="2">
    <citation type="journal article" date="2022" name="Microb. Genom.">
        <title>A chromosome-scale genome assembly of the tomato pathogen Cladosporium fulvum reveals a compartmentalized genome architecture and the presence of a dispensable chromosome.</title>
        <authorList>
            <person name="Zaccaron A.Z."/>
            <person name="Chen L.H."/>
            <person name="Samaras A."/>
            <person name="Stergiopoulos I."/>
        </authorList>
    </citation>
    <scope>NUCLEOTIDE SEQUENCE</scope>
    <source>
        <strain evidence="10">Race5_Kim</strain>
    </source>
</reference>
<dbReference type="EMBL" id="CP090170">
    <property type="protein sequence ID" value="UJO21340.1"/>
    <property type="molecule type" value="Genomic_DNA"/>
</dbReference>
<dbReference type="GO" id="GO:0003677">
    <property type="term" value="F:DNA binding"/>
    <property type="evidence" value="ECO:0007669"/>
    <property type="project" value="UniProtKB-KW"/>
</dbReference>
<feature type="compositionally biased region" description="Polar residues" evidence="8">
    <location>
        <begin position="283"/>
        <end position="293"/>
    </location>
</feature>
<dbReference type="Gene3D" id="4.10.240.10">
    <property type="entry name" value="Zn(2)-C6 fungal-type DNA-binding domain"/>
    <property type="match status" value="1"/>
</dbReference>
<dbReference type="InterPro" id="IPR036864">
    <property type="entry name" value="Zn2-C6_fun-type_DNA-bd_sf"/>
</dbReference>
<feature type="region of interest" description="Disordered" evidence="8">
    <location>
        <begin position="137"/>
        <end position="205"/>
    </location>
</feature>
<reference evidence="10" key="1">
    <citation type="submission" date="2021-12" db="EMBL/GenBank/DDBJ databases">
        <authorList>
            <person name="Zaccaron A."/>
            <person name="Stergiopoulos I."/>
        </authorList>
    </citation>
    <scope>NUCLEOTIDE SEQUENCE</scope>
    <source>
        <strain evidence="10">Race5_Kim</strain>
    </source>
</reference>
<dbReference type="SUPFAM" id="SSF57701">
    <property type="entry name" value="Zn2/Cys6 DNA-binding domain"/>
    <property type="match status" value="1"/>
</dbReference>
<keyword evidence="11" id="KW-1185">Reference proteome</keyword>
<dbReference type="Pfam" id="PF00172">
    <property type="entry name" value="Zn_clus"/>
    <property type="match status" value="1"/>
</dbReference>
<feature type="compositionally biased region" description="Basic residues" evidence="8">
    <location>
        <begin position="1"/>
        <end position="11"/>
    </location>
</feature>
<evidence type="ECO:0000259" key="9">
    <source>
        <dbReference type="PROSITE" id="PS50048"/>
    </source>
</evidence>
<dbReference type="InterPro" id="IPR001138">
    <property type="entry name" value="Zn2Cys6_DnaBD"/>
</dbReference>
<dbReference type="KEGG" id="ffu:CLAFUR5_11487"/>
<dbReference type="RefSeq" id="XP_047765706.1">
    <property type="nucleotide sequence ID" value="XM_047910635.1"/>
</dbReference>
<proteinExistence type="predicted"/>
<organism evidence="10 11">
    <name type="scientific">Passalora fulva</name>
    <name type="common">Tomato leaf mold</name>
    <name type="synonym">Cladosporium fulvum</name>
    <dbReference type="NCBI Taxonomy" id="5499"/>
    <lineage>
        <taxon>Eukaryota</taxon>
        <taxon>Fungi</taxon>
        <taxon>Dikarya</taxon>
        <taxon>Ascomycota</taxon>
        <taxon>Pezizomycotina</taxon>
        <taxon>Dothideomycetes</taxon>
        <taxon>Dothideomycetidae</taxon>
        <taxon>Mycosphaerellales</taxon>
        <taxon>Mycosphaerellaceae</taxon>
        <taxon>Fulvia</taxon>
    </lineage>
</organism>
<sequence length="303" mass="32586">MFIIAPKKKVIRPATTAPPRQEPQAVTPPAPENGDERGPTRAAAACDSCRSKKIKCNGQRPCAKCQQKGVICAYSRPVQRETQVSASQVAVLRSQQRRLCTAVQRMASTIARYEEGVERSPDSFEISQLLEKFAPESFDEGLSGSSKRPAEYQLTPDPSTTRMPRLDNAAPNNNMLGSPAYGRTNPTEMPFELQPAPGWSGSPEQWNEQYQTMMQFLQTYSASSGGNSVPSMGASGIRSDSGNSTQQLMQLVDWNSSLQNLRASANPPPPSDPAQFLDPALGGSTNDGASHSNIDPALGNGAS</sequence>
<dbReference type="OrthoDB" id="10261408at2759"/>
<evidence type="ECO:0000313" key="11">
    <source>
        <dbReference type="Proteomes" id="UP000756132"/>
    </source>
</evidence>
<protein>
    <recommendedName>
        <fullName evidence="9">Zn(2)-C6 fungal-type domain-containing protein</fullName>
    </recommendedName>
</protein>